<evidence type="ECO:0000256" key="4">
    <source>
        <dbReference type="ARBA" id="ARBA00022553"/>
    </source>
</evidence>
<dbReference type="InterPro" id="IPR003594">
    <property type="entry name" value="HATPase_dom"/>
</dbReference>
<protein>
    <recommendedName>
        <fullName evidence="3">histidine kinase</fullName>
        <ecNumber evidence="3">2.7.13.3</ecNumber>
    </recommendedName>
</protein>
<dbReference type="InterPro" id="IPR005467">
    <property type="entry name" value="His_kinase_dom"/>
</dbReference>
<keyword evidence="4" id="KW-0597">Phosphoprotein</keyword>
<dbReference type="FunFam" id="3.30.565.10:FF:000006">
    <property type="entry name" value="Sensor histidine kinase WalK"/>
    <property type="match status" value="1"/>
</dbReference>
<dbReference type="EC" id="2.7.13.3" evidence="3"/>
<keyword evidence="6 11" id="KW-0812">Transmembrane</keyword>
<dbReference type="CDD" id="cd06225">
    <property type="entry name" value="HAMP"/>
    <property type="match status" value="1"/>
</dbReference>
<evidence type="ECO:0000256" key="11">
    <source>
        <dbReference type="SAM" id="Phobius"/>
    </source>
</evidence>
<dbReference type="GO" id="GO:0005886">
    <property type="term" value="C:plasma membrane"/>
    <property type="evidence" value="ECO:0007669"/>
    <property type="project" value="UniProtKB-SubCell"/>
</dbReference>
<dbReference type="EMBL" id="RBZY01000033">
    <property type="protein sequence ID" value="RWR18173.1"/>
    <property type="molecule type" value="Genomic_DNA"/>
</dbReference>
<evidence type="ECO:0000313" key="14">
    <source>
        <dbReference type="EMBL" id="RWR18173.1"/>
    </source>
</evidence>
<evidence type="ECO:0000313" key="15">
    <source>
        <dbReference type="Proteomes" id="UP000285970"/>
    </source>
</evidence>
<feature type="domain" description="Histidine kinase" evidence="12">
    <location>
        <begin position="242"/>
        <end position="453"/>
    </location>
</feature>
<evidence type="ECO:0000256" key="9">
    <source>
        <dbReference type="ARBA" id="ARBA00023012"/>
    </source>
</evidence>
<dbReference type="RefSeq" id="WP_128218030.1">
    <property type="nucleotide sequence ID" value="NZ_RBZY01000033.1"/>
</dbReference>
<evidence type="ECO:0000259" key="12">
    <source>
        <dbReference type="PROSITE" id="PS50109"/>
    </source>
</evidence>
<dbReference type="PRINTS" id="PR00344">
    <property type="entry name" value="BCTRLSENSOR"/>
</dbReference>
<dbReference type="InterPro" id="IPR004358">
    <property type="entry name" value="Sig_transdc_His_kin-like_C"/>
</dbReference>
<keyword evidence="7 14" id="KW-0418">Kinase</keyword>
<evidence type="ECO:0000256" key="10">
    <source>
        <dbReference type="ARBA" id="ARBA00023136"/>
    </source>
</evidence>
<accession>A0A3S3MBY8</accession>
<dbReference type="Pfam" id="PF02518">
    <property type="entry name" value="HATPase_c"/>
    <property type="match status" value="1"/>
</dbReference>
<dbReference type="InterPro" id="IPR003661">
    <property type="entry name" value="HisK_dim/P_dom"/>
</dbReference>
<dbReference type="InterPro" id="IPR003660">
    <property type="entry name" value="HAMP_dom"/>
</dbReference>
<dbReference type="Pfam" id="PF00512">
    <property type="entry name" value="HisKA"/>
    <property type="match status" value="1"/>
</dbReference>
<dbReference type="InterPro" id="IPR036097">
    <property type="entry name" value="HisK_dim/P_sf"/>
</dbReference>
<dbReference type="CDD" id="cd00075">
    <property type="entry name" value="HATPase"/>
    <property type="match status" value="1"/>
</dbReference>
<gene>
    <name evidence="14" type="ORF">D8Y23_10195</name>
</gene>
<evidence type="ECO:0000256" key="3">
    <source>
        <dbReference type="ARBA" id="ARBA00012438"/>
    </source>
</evidence>
<evidence type="ECO:0000256" key="2">
    <source>
        <dbReference type="ARBA" id="ARBA00004236"/>
    </source>
</evidence>
<dbReference type="Proteomes" id="UP000285970">
    <property type="component" value="Unassembled WGS sequence"/>
</dbReference>
<sequence>MRSIRGRLTLSLSLVVVVIVLGFAAIGAVAVPSILLNRDTDRLTAAGDRVLTSLRLSGGVTIDLDVLQNFVANDIGVVLLAGDEAVATSGLPAEDVAEIVAEAGPEISRASSPYLTERIDVEGLGLAYADNGRSSEVTAVVLGMRSAPRDITTTLVVTALVVVALATTSALIAVAAIVVGRGLRPLADMANRAERIAGGDRTLRLPVDESGDPAIARMANTVNTAFDAQEDAENRVRAFVADASHELRTPLTAAHGWIELYLRGGLRDEKQRDAAMLRVARQLQRLGELTDELALLARTDAGRPLLSEQVDLGTVARDVVADARIVHPARSIDIVVTGEPKVLGDGARLAQVVRNLVGNALQHTDGDVEVDVVAGDARHTIRVRDSGSGIPSEALPHIFERFWRGDSARSASGGSGLGLAIVQALVEAHDGTIRVTSVTGEGTTFEVSLAAHTPQREASGA</sequence>
<dbReference type="CDD" id="cd00082">
    <property type="entry name" value="HisKA"/>
    <property type="match status" value="1"/>
</dbReference>
<dbReference type="Gene3D" id="3.30.565.10">
    <property type="entry name" value="Histidine kinase-like ATPase, C-terminal domain"/>
    <property type="match status" value="1"/>
</dbReference>
<evidence type="ECO:0000256" key="6">
    <source>
        <dbReference type="ARBA" id="ARBA00022692"/>
    </source>
</evidence>
<comment type="caution">
    <text evidence="14">The sequence shown here is derived from an EMBL/GenBank/DDBJ whole genome shotgun (WGS) entry which is preliminary data.</text>
</comment>
<proteinExistence type="predicted"/>
<feature type="domain" description="HAMP" evidence="13">
    <location>
        <begin position="180"/>
        <end position="234"/>
    </location>
</feature>
<dbReference type="GO" id="GO:0000155">
    <property type="term" value="F:phosphorelay sensor kinase activity"/>
    <property type="evidence" value="ECO:0007669"/>
    <property type="project" value="InterPro"/>
</dbReference>
<comment type="subcellular location">
    <subcellularLocation>
        <location evidence="2">Cell membrane</location>
    </subcellularLocation>
</comment>
<name>A0A3S3MBY8_9MICO</name>
<dbReference type="PANTHER" id="PTHR45436">
    <property type="entry name" value="SENSOR HISTIDINE KINASE YKOH"/>
    <property type="match status" value="1"/>
</dbReference>
<dbReference type="PANTHER" id="PTHR45436:SF5">
    <property type="entry name" value="SENSOR HISTIDINE KINASE TRCS"/>
    <property type="match status" value="1"/>
</dbReference>
<dbReference type="Gene3D" id="6.10.340.10">
    <property type="match status" value="1"/>
</dbReference>
<dbReference type="OrthoDB" id="9786919at2"/>
<dbReference type="SMART" id="SM00387">
    <property type="entry name" value="HATPase_c"/>
    <property type="match status" value="1"/>
</dbReference>
<comment type="catalytic activity">
    <reaction evidence="1">
        <text>ATP + protein L-histidine = ADP + protein N-phospho-L-histidine.</text>
        <dbReference type="EC" id="2.7.13.3"/>
    </reaction>
</comment>
<dbReference type="InterPro" id="IPR036890">
    <property type="entry name" value="HATPase_C_sf"/>
</dbReference>
<evidence type="ECO:0000256" key="5">
    <source>
        <dbReference type="ARBA" id="ARBA00022679"/>
    </source>
</evidence>
<feature type="transmembrane region" description="Helical" evidence="11">
    <location>
        <begin position="155"/>
        <end position="179"/>
    </location>
</feature>
<dbReference type="SUPFAM" id="SSF47384">
    <property type="entry name" value="Homodimeric domain of signal transducing histidine kinase"/>
    <property type="match status" value="1"/>
</dbReference>
<dbReference type="SUPFAM" id="SSF55874">
    <property type="entry name" value="ATPase domain of HSP90 chaperone/DNA topoisomerase II/histidine kinase"/>
    <property type="match status" value="1"/>
</dbReference>
<keyword evidence="10 11" id="KW-0472">Membrane</keyword>
<keyword evidence="8 11" id="KW-1133">Transmembrane helix</keyword>
<reference evidence="14 15" key="1">
    <citation type="journal article" date="2018" name="Front. Microbiol.">
        <title>Novel Insights Into Bacterial Dimethylsulfoniopropionate Catabolism in the East China Sea.</title>
        <authorList>
            <person name="Liu J."/>
            <person name="Liu J."/>
            <person name="Zhang S.H."/>
            <person name="Liang J."/>
            <person name="Lin H."/>
            <person name="Song D."/>
            <person name="Yang G.P."/>
            <person name="Todd J.D."/>
            <person name="Zhang X.H."/>
        </authorList>
    </citation>
    <scope>NUCLEOTIDE SEQUENCE [LARGE SCALE GENOMIC DNA]</scope>
    <source>
        <strain evidence="14 15">ZYFD042</strain>
    </source>
</reference>
<dbReference type="SMART" id="SM00304">
    <property type="entry name" value="HAMP"/>
    <property type="match status" value="1"/>
</dbReference>
<evidence type="ECO:0000256" key="1">
    <source>
        <dbReference type="ARBA" id="ARBA00000085"/>
    </source>
</evidence>
<evidence type="ECO:0000256" key="8">
    <source>
        <dbReference type="ARBA" id="ARBA00022989"/>
    </source>
</evidence>
<evidence type="ECO:0000256" key="7">
    <source>
        <dbReference type="ARBA" id="ARBA00022777"/>
    </source>
</evidence>
<organism evidence="14 15">
    <name type="scientific">Microbacterium enclense</name>
    <dbReference type="NCBI Taxonomy" id="993073"/>
    <lineage>
        <taxon>Bacteria</taxon>
        <taxon>Bacillati</taxon>
        <taxon>Actinomycetota</taxon>
        <taxon>Actinomycetes</taxon>
        <taxon>Micrococcales</taxon>
        <taxon>Microbacteriaceae</taxon>
        <taxon>Microbacterium</taxon>
    </lineage>
</organism>
<keyword evidence="9" id="KW-0902">Two-component regulatory system</keyword>
<evidence type="ECO:0000259" key="13">
    <source>
        <dbReference type="PROSITE" id="PS50885"/>
    </source>
</evidence>
<dbReference type="PROSITE" id="PS50885">
    <property type="entry name" value="HAMP"/>
    <property type="match status" value="1"/>
</dbReference>
<dbReference type="Gene3D" id="1.10.287.130">
    <property type="match status" value="1"/>
</dbReference>
<dbReference type="PROSITE" id="PS50109">
    <property type="entry name" value="HIS_KIN"/>
    <property type="match status" value="1"/>
</dbReference>
<dbReference type="SMART" id="SM00388">
    <property type="entry name" value="HisKA"/>
    <property type="match status" value="1"/>
</dbReference>
<keyword evidence="5" id="KW-0808">Transferase</keyword>
<dbReference type="InterPro" id="IPR050428">
    <property type="entry name" value="TCS_sensor_his_kinase"/>
</dbReference>
<dbReference type="AlphaFoldDB" id="A0A3S3MBY8"/>